<reference evidence="3" key="2">
    <citation type="submission" date="2020-12" db="EMBL/GenBank/DDBJ databases">
        <authorList>
            <person name="Kanost M."/>
        </authorList>
    </citation>
    <scope>NUCLEOTIDE SEQUENCE</scope>
</reference>
<evidence type="ECO:0000256" key="2">
    <source>
        <dbReference type="SAM" id="SignalP"/>
    </source>
</evidence>
<sequence>MFRPVVFAFLLTYTSVLGEKCVGHNFESDFDYLFKSDSYVCVNGEQWQLSNYSSIDIADVPAGSNRFIEPRSIMTCESTTSFQMHEGTLEVNIYMKAKKDEDFLSVFVSELTSNGHSNRGHASFSRRISNYKDGWNTIRIELSSSFIGFISFIGEKSEESIVLIDSFRYFAKDHKDNCILYKDIDNDITIDPDTVESTTESQTWPDPEINTTPEVDMTYSTPEFETTPYPFPEEHISTSAPSEEEITPYPLPEEHISTSAPSEEETTPYPLPEEHTSTSAPSEEEPTPYPLPEEHVSTSAPSEKETTPYPLPEEHISTLPPSELESTPYPSPEEELTTYDPTTDSEPNYQTTNSPIVETEKCVTYNFEKDFDKLFTHNHELCGNFDIWELSNYSSNGIDTINAKGNSYLSPSEDLSCISAFPIRMSPNGLVEVNVYIETASKLDYIIVLVKNVVVGSVDTVAGSIIYEPDVASFVEGWNVLRINVVNLRSFDGYLIFLGAASEGSTVLVDSFRYIPPWANANDPDCQFR</sequence>
<feature type="compositionally biased region" description="Polar residues" evidence="1">
    <location>
        <begin position="195"/>
        <end position="213"/>
    </location>
</feature>
<feature type="compositionally biased region" description="Polar residues" evidence="1">
    <location>
        <begin position="339"/>
        <end position="352"/>
    </location>
</feature>
<dbReference type="EMBL" id="JH668364">
    <property type="protein sequence ID" value="KAG6448913.1"/>
    <property type="molecule type" value="Genomic_DNA"/>
</dbReference>
<feature type="region of interest" description="Disordered" evidence="1">
    <location>
        <begin position="192"/>
        <end position="352"/>
    </location>
</feature>
<feature type="compositionally biased region" description="Basic and acidic residues" evidence="1">
    <location>
        <begin position="292"/>
        <end position="316"/>
    </location>
</feature>
<feature type="signal peptide" evidence="2">
    <location>
        <begin position="1"/>
        <end position="18"/>
    </location>
</feature>
<dbReference type="AlphaFoldDB" id="A0A921Z0V0"/>
<evidence type="ECO:0000313" key="3">
    <source>
        <dbReference type="EMBL" id="KAG6448913.1"/>
    </source>
</evidence>
<evidence type="ECO:0000313" key="4">
    <source>
        <dbReference type="Proteomes" id="UP000791440"/>
    </source>
</evidence>
<keyword evidence="2" id="KW-0732">Signal</keyword>
<dbReference type="Proteomes" id="UP000791440">
    <property type="component" value="Unassembled WGS sequence"/>
</dbReference>
<gene>
    <name evidence="3" type="ORF">O3G_MSEX005763</name>
</gene>
<feature type="chain" id="PRO_5037485494" evidence="2">
    <location>
        <begin position="19"/>
        <end position="529"/>
    </location>
</feature>
<proteinExistence type="predicted"/>
<organism evidence="3 4">
    <name type="scientific">Manduca sexta</name>
    <name type="common">Tobacco hawkmoth</name>
    <name type="synonym">Tobacco hornworm</name>
    <dbReference type="NCBI Taxonomy" id="7130"/>
    <lineage>
        <taxon>Eukaryota</taxon>
        <taxon>Metazoa</taxon>
        <taxon>Ecdysozoa</taxon>
        <taxon>Arthropoda</taxon>
        <taxon>Hexapoda</taxon>
        <taxon>Insecta</taxon>
        <taxon>Pterygota</taxon>
        <taxon>Neoptera</taxon>
        <taxon>Endopterygota</taxon>
        <taxon>Lepidoptera</taxon>
        <taxon>Glossata</taxon>
        <taxon>Ditrysia</taxon>
        <taxon>Bombycoidea</taxon>
        <taxon>Sphingidae</taxon>
        <taxon>Sphinginae</taxon>
        <taxon>Sphingini</taxon>
        <taxon>Manduca</taxon>
    </lineage>
</organism>
<protein>
    <submittedName>
        <fullName evidence="3">Uncharacterized protein</fullName>
    </submittedName>
</protein>
<comment type="caution">
    <text evidence="3">The sequence shown here is derived from an EMBL/GenBank/DDBJ whole genome shotgun (WGS) entry which is preliminary data.</text>
</comment>
<accession>A0A921Z0V0</accession>
<evidence type="ECO:0000256" key="1">
    <source>
        <dbReference type="SAM" id="MobiDB-lite"/>
    </source>
</evidence>
<keyword evidence="4" id="KW-1185">Reference proteome</keyword>
<name>A0A921Z0V0_MANSE</name>
<reference evidence="3" key="1">
    <citation type="journal article" date="2016" name="Insect Biochem. Mol. Biol.">
        <title>Multifaceted biological insights from a draft genome sequence of the tobacco hornworm moth, Manduca sexta.</title>
        <authorList>
            <person name="Kanost M.R."/>
            <person name="Arrese E.L."/>
            <person name="Cao X."/>
            <person name="Chen Y.R."/>
            <person name="Chellapilla S."/>
            <person name="Goldsmith M.R."/>
            <person name="Grosse-Wilde E."/>
            <person name="Heckel D.G."/>
            <person name="Herndon N."/>
            <person name="Jiang H."/>
            <person name="Papanicolaou A."/>
            <person name="Qu J."/>
            <person name="Soulages J.L."/>
            <person name="Vogel H."/>
            <person name="Walters J."/>
            <person name="Waterhouse R.M."/>
            <person name="Ahn S.J."/>
            <person name="Almeida F.C."/>
            <person name="An C."/>
            <person name="Aqrawi P."/>
            <person name="Bretschneider A."/>
            <person name="Bryant W.B."/>
            <person name="Bucks S."/>
            <person name="Chao H."/>
            <person name="Chevignon G."/>
            <person name="Christen J.M."/>
            <person name="Clarke D.F."/>
            <person name="Dittmer N.T."/>
            <person name="Ferguson L.C.F."/>
            <person name="Garavelou S."/>
            <person name="Gordon K.H.J."/>
            <person name="Gunaratna R.T."/>
            <person name="Han Y."/>
            <person name="Hauser F."/>
            <person name="He Y."/>
            <person name="Heidel-Fischer H."/>
            <person name="Hirsh A."/>
            <person name="Hu Y."/>
            <person name="Jiang H."/>
            <person name="Kalra D."/>
            <person name="Klinner C."/>
            <person name="Konig C."/>
            <person name="Kovar C."/>
            <person name="Kroll A.R."/>
            <person name="Kuwar S.S."/>
            <person name="Lee S.L."/>
            <person name="Lehman R."/>
            <person name="Li K."/>
            <person name="Li Z."/>
            <person name="Liang H."/>
            <person name="Lovelace S."/>
            <person name="Lu Z."/>
            <person name="Mansfield J.H."/>
            <person name="McCulloch K.J."/>
            <person name="Mathew T."/>
            <person name="Morton B."/>
            <person name="Muzny D.M."/>
            <person name="Neunemann D."/>
            <person name="Ongeri F."/>
            <person name="Pauchet Y."/>
            <person name="Pu L.L."/>
            <person name="Pyrousis I."/>
            <person name="Rao X.J."/>
            <person name="Redding A."/>
            <person name="Roesel C."/>
            <person name="Sanchez-Gracia A."/>
            <person name="Schaack S."/>
            <person name="Shukla A."/>
            <person name="Tetreau G."/>
            <person name="Wang Y."/>
            <person name="Xiong G.H."/>
            <person name="Traut W."/>
            <person name="Walsh T.K."/>
            <person name="Worley K.C."/>
            <person name="Wu D."/>
            <person name="Wu W."/>
            <person name="Wu Y.Q."/>
            <person name="Zhang X."/>
            <person name="Zou Z."/>
            <person name="Zucker H."/>
            <person name="Briscoe A.D."/>
            <person name="Burmester T."/>
            <person name="Clem R.J."/>
            <person name="Feyereisen R."/>
            <person name="Grimmelikhuijzen C.J.P."/>
            <person name="Hamodrakas S.J."/>
            <person name="Hansson B.S."/>
            <person name="Huguet E."/>
            <person name="Jermiin L.S."/>
            <person name="Lan Q."/>
            <person name="Lehman H.K."/>
            <person name="Lorenzen M."/>
            <person name="Merzendorfer H."/>
            <person name="Michalopoulos I."/>
            <person name="Morton D.B."/>
            <person name="Muthukrishnan S."/>
            <person name="Oakeshott J.G."/>
            <person name="Palmer W."/>
            <person name="Park Y."/>
            <person name="Passarelli A.L."/>
            <person name="Rozas J."/>
            <person name="Schwartz L.M."/>
            <person name="Smith W."/>
            <person name="Southgate A."/>
            <person name="Vilcinskas A."/>
            <person name="Vogt R."/>
            <person name="Wang P."/>
            <person name="Werren J."/>
            <person name="Yu X.Q."/>
            <person name="Zhou J.J."/>
            <person name="Brown S.J."/>
            <person name="Scherer S.E."/>
            <person name="Richards S."/>
            <person name="Blissard G.W."/>
        </authorList>
    </citation>
    <scope>NUCLEOTIDE SEQUENCE</scope>
</reference>
<feature type="compositionally biased region" description="Low complexity" evidence="1">
    <location>
        <begin position="218"/>
        <end position="228"/>
    </location>
</feature>